<feature type="domain" description="EGF-like" evidence="3">
    <location>
        <begin position="50"/>
        <end position="89"/>
    </location>
</feature>
<dbReference type="AlphaFoldDB" id="A0A433SY54"/>
<comment type="caution">
    <text evidence="1">Lacks conserved residue(s) required for the propagation of feature annotation.</text>
</comment>
<dbReference type="InterPro" id="IPR000742">
    <property type="entry name" value="EGF"/>
</dbReference>
<evidence type="ECO:0000256" key="1">
    <source>
        <dbReference type="PROSITE-ProRule" id="PRU00076"/>
    </source>
</evidence>
<dbReference type="PROSITE" id="PS50026">
    <property type="entry name" value="EGF_3"/>
    <property type="match status" value="1"/>
</dbReference>
<name>A0A433SY54_ELYCH</name>
<evidence type="ECO:0000259" key="3">
    <source>
        <dbReference type="PROSITE" id="PS50026"/>
    </source>
</evidence>
<organism evidence="4 5">
    <name type="scientific">Elysia chlorotica</name>
    <name type="common">Eastern emerald elysia</name>
    <name type="synonym">Sea slug</name>
    <dbReference type="NCBI Taxonomy" id="188477"/>
    <lineage>
        <taxon>Eukaryota</taxon>
        <taxon>Metazoa</taxon>
        <taxon>Spiralia</taxon>
        <taxon>Lophotrochozoa</taxon>
        <taxon>Mollusca</taxon>
        <taxon>Gastropoda</taxon>
        <taxon>Heterobranchia</taxon>
        <taxon>Euthyneura</taxon>
        <taxon>Panpulmonata</taxon>
        <taxon>Sacoglossa</taxon>
        <taxon>Placobranchoidea</taxon>
        <taxon>Plakobranchidae</taxon>
        <taxon>Elysia</taxon>
    </lineage>
</organism>
<keyword evidence="2" id="KW-0732">Signal</keyword>
<dbReference type="OrthoDB" id="6161634at2759"/>
<feature type="signal peptide" evidence="2">
    <location>
        <begin position="1"/>
        <end position="46"/>
    </location>
</feature>
<accession>A0A433SY54</accession>
<sequence>MRHCTKSFPHFHKCLARISFPRPSKLAVVAALFLVILSLQPEQSDARFGMFSFCIGTRCVNGGTTLASKSPFGKCRCRFPPSFEGPNCEYPRDKVIDSQTMNLIREHLLDLAKMLNLLEMRTPSPV</sequence>
<reference evidence="4 5" key="1">
    <citation type="submission" date="2019-01" db="EMBL/GenBank/DDBJ databases">
        <title>A draft genome assembly of the solar-powered sea slug Elysia chlorotica.</title>
        <authorList>
            <person name="Cai H."/>
            <person name="Li Q."/>
            <person name="Fang X."/>
            <person name="Li J."/>
            <person name="Curtis N.E."/>
            <person name="Altenburger A."/>
            <person name="Shibata T."/>
            <person name="Feng M."/>
            <person name="Maeda T."/>
            <person name="Schwartz J.A."/>
            <person name="Shigenobu S."/>
            <person name="Lundholm N."/>
            <person name="Nishiyama T."/>
            <person name="Yang H."/>
            <person name="Hasebe M."/>
            <person name="Li S."/>
            <person name="Pierce S.K."/>
            <person name="Wang J."/>
        </authorList>
    </citation>
    <scope>NUCLEOTIDE SEQUENCE [LARGE SCALE GENOMIC DNA]</scope>
    <source>
        <strain evidence="4">EC2010</strain>
        <tissue evidence="4">Whole organism of an adult</tissue>
    </source>
</reference>
<evidence type="ECO:0000256" key="2">
    <source>
        <dbReference type="SAM" id="SignalP"/>
    </source>
</evidence>
<keyword evidence="5" id="KW-1185">Reference proteome</keyword>
<protein>
    <recommendedName>
        <fullName evidence="3">EGF-like domain-containing protein</fullName>
    </recommendedName>
</protein>
<evidence type="ECO:0000313" key="5">
    <source>
        <dbReference type="Proteomes" id="UP000271974"/>
    </source>
</evidence>
<dbReference type="EMBL" id="RQTK01000852">
    <property type="protein sequence ID" value="RUS74243.1"/>
    <property type="molecule type" value="Genomic_DNA"/>
</dbReference>
<evidence type="ECO:0000313" key="4">
    <source>
        <dbReference type="EMBL" id="RUS74243.1"/>
    </source>
</evidence>
<dbReference type="Proteomes" id="UP000271974">
    <property type="component" value="Unassembled WGS sequence"/>
</dbReference>
<gene>
    <name evidence="4" type="ORF">EGW08_018011</name>
</gene>
<comment type="caution">
    <text evidence="4">The sequence shown here is derived from an EMBL/GenBank/DDBJ whole genome shotgun (WGS) entry which is preliminary data.</text>
</comment>
<feature type="chain" id="PRO_5019272260" description="EGF-like domain-containing protein" evidence="2">
    <location>
        <begin position="47"/>
        <end position="126"/>
    </location>
</feature>
<proteinExistence type="predicted"/>
<keyword evidence="1" id="KW-0245">EGF-like domain</keyword>